<reference evidence="1 2" key="1">
    <citation type="submission" date="2016-11" db="EMBL/GenBank/DDBJ databases">
        <authorList>
            <person name="Jaros S."/>
            <person name="Januszkiewicz K."/>
            <person name="Wedrychowicz H."/>
        </authorList>
    </citation>
    <scope>NUCLEOTIDE SEQUENCE [LARGE SCALE GENOMIC DNA]</scope>
    <source>
        <strain evidence="1 2">GAS242</strain>
    </source>
</reference>
<dbReference type="GO" id="GO:0008233">
    <property type="term" value="F:peptidase activity"/>
    <property type="evidence" value="ECO:0007669"/>
    <property type="project" value="UniProtKB-KW"/>
</dbReference>
<dbReference type="Proteomes" id="UP000190675">
    <property type="component" value="Chromosome I"/>
</dbReference>
<protein>
    <submittedName>
        <fullName evidence="1">Prohead serine protease</fullName>
    </submittedName>
</protein>
<sequence length="189" mass="20852">MIYGHLAPGRYLVGDDGVARKALPQKQQVLQGWACHYNVEHTNYKTDVREIFLPGCFAGSLTGLLFLRDHLLSEKAMADQDDGDLEVHDCEAGLAMRVHLKDGVLDRLEGRDQLSVGYHLLQASLRSDGVLLIKSAVLLEISACYVGAVRQVWSEIRNADDVGSLADDAKTFASEGASRGFLRELRKLQ</sequence>
<dbReference type="AlphaFoldDB" id="A0A1M5LX16"/>
<accession>A0A1M5LX16</accession>
<dbReference type="EMBL" id="LT670818">
    <property type="protein sequence ID" value="SHG69644.1"/>
    <property type="molecule type" value="Genomic_DNA"/>
</dbReference>
<name>A0A1M5LX16_9BRAD</name>
<organism evidence="1 2">
    <name type="scientific">Bradyrhizobium erythrophlei</name>
    <dbReference type="NCBI Taxonomy" id="1437360"/>
    <lineage>
        <taxon>Bacteria</taxon>
        <taxon>Pseudomonadati</taxon>
        <taxon>Pseudomonadota</taxon>
        <taxon>Alphaproteobacteria</taxon>
        <taxon>Hyphomicrobiales</taxon>
        <taxon>Nitrobacteraceae</taxon>
        <taxon>Bradyrhizobium</taxon>
    </lineage>
</organism>
<evidence type="ECO:0000313" key="1">
    <source>
        <dbReference type="EMBL" id="SHG69644.1"/>
    </source>
</evidence>
<gene>
    <name evidence="1" type="ORF">SAMN05444169_3709</name>
</gene>
<keyword evidence="1" id="KW-0645">Protease</keyword>
<evidence type="ECO:0000313" key="2">
    <source>
        <dbReference type="Proteomes" id="UP000190675"/>
    </source>
</evidence>
<keyword evidence="1" id="KW-0378">Hydrolase</keyword>
<proteinExistence type="predicted"/>
<dbReference type="GO" id="GO:0006508">
    <property type="term" value="P:proteolysis"/>
    <property type="evidence" value="ECO:0007669"/>
    <property type="project" value="UniProtKB-KW"/>
</dbReference>
<dbReference type="RefSeq" id="WP_079567209.1">
    <property type="nucleotide sequence ID" value="NZ_LT670818.1"/>
</dbReference>